<dbReference type="OMA" id="CNASKAF"/>
<dbReference type="EMBL" id="AGCU01013099">
    <property type="status" value="NOT_ANNOTATED_CDS"/>
    <property type="molecule type" value="Genomic_DNA"/>
</dbReference>
<dbReference type="GO" id="GO:0005096">
    <property type="term" value="F:GTPase activator activity"/>
    <property type="evidence" value="ECO:0007669"/>
    <property type="project" value="UniProtKB-KW"/>
</dbReference>
<comment type="function">
    <text evidence="3">GTPase-activating protein for the ADP ribosylation factor family.</text>
</comment>
<comment type="domain">
    <text evidence="3">PH domain binds phospholipids including phosphatidic acid, phosphatidylinositol 3-phosphate, phosphatidylinositol 3,5-bisphosphate (PIP2) and phosphatidylinositol 3,4,5-trisphosphate (PIP3). May mediate protein binding to PIP2 or PIP3 containing membranes.</text>
</comment>
<dbReference type="Gene3D" id="1.20.1270.60">
    <property type="entry name" value="Arfaptin homology (AH) domain/BAR domain"/>
    <property type="match status" value="1"/>
</dbReference>
<dbReference type="GO" id="GO:0010008">
    <property type="term" value="C:endosome membrane"/>
    <property type="evidence" value="ECO:0007669"/>
    <property type="project" value="UniProtKB-SubCell"/>
</dbReference>
<reference evidence="5" key="4">
    <citation type="submission" date="2025-09" db="UniProtKB">
        <authorList>
            <consortium name="Ensembl"/>
        </authorList>
    </citation>
    <scope>IDENTIFICATION</scope>
</reference>
<keyword evidence="3" id="KW-0040">ANK repeat</keyword>
<dbReference type="SUPFAM" id="SSF103657">
    <property type="entry name" value="BAR/IMD domain-like"/>
    <property type="match status" value="1"/>
</dbReference>
<dbReference type="Ensembl" id="ENSPSIT00000014506.1">
    <property type="protein sequence ID" value="ENSPSIP00000014438.1"/>
    <property type="gene ID" value="ENSPSIG00000012951.1"/>
</dbReference>
<dbReference type="eggNOG" id="KOG0521">
    <property type="taxonomic scope" value="Eukaryota"/>
</dbReference>
<keyword evidence="3" id="KW-0863">Zinc-finger</keyword>
<evidence type="ECO:0000259" key="4">
    <source>
        <dbReference type="Pfam" id="PF16746"/>
    </source>
</evidence>
<name>K7G2C7_PELSI</name>
<keyword evidence="1 3" id="KW-0479">Metal-binding</keyword>
<comment type="activity regulation">
    <text evidence="3">GAP activity stimulated by phosphatidylinositol 4,5-bisphosphate (PIP2) and phosphatidic acid.</text>
</comment>
<dbReference type="EMBL" id="AGCU01013098">
    <property type="status" value="NOT_ANNOTATED_CDS"/>
    <property type="molecule type" value="Genomic_DNA"/>
</dbReference>
<dbReference type="EMBL" id="AGCU01013100">
    <property type="status" value="NOT_ANNOTATED_CDS"/>
    <property type="molecule type" value="Genomic_DNA"/>
</dbReference>
<evidence type="ECO:0000256" key="3">
    <source>
        <dbReference type="RuleBase" id="RU369028"/>
    </source>
</evidence>
<dbReference type="AlphaFoldDB" id="K7G2C7"/>
<feature type="domain" description="BAR" evidence="4">
    <location>
        <begin position="5"/>
        <end position="192"/>
    </location>
</feature>
<evidence type="ECO:0000313" key="5">
    <source>
        <dbReference type="Ensembl" id="ENSPSIP00000014438.1"/>
    </source>
</evidence>
<evidence type="ECO:0000256" key="2">
    <source>
        <dbReference type="ARBA" id="ARBA00022833"/>
    </source>
</evidence>
<dbReference type="PANTHER" id="PTHR23180">
    <property type="entry name" value="CENTAURIN/ARF"/>
    <property type="match status" value="1"/>
</dbReference>
<evidence type="ECO:0000313" key="6">
    <source>
        <dbReference type="Proteomes" id="UP000007267"/>
    </source>
</evidence>
<keyword evidence="6" id="KW-1185">Reference proteome</keyword>
<sequence length="235" mass="26323">MTVKLDFEECLKDSPRFRAAVEGVECDVSELETRLEKLLKLCTAMLDLGRQYCNASKAFVGGVRDLSQHAQGDPMMSECVEKFSCSLNQMIDNQVELLDSTHMSSRHHIQSLVKEDMKWFREARKEFERGNEGLASALHHNAEVPRRKQHEAEEAALALQAARTSARARALDYVLQINVIQSKKKFEILQFVSRVGGDGPYYTKGGLWGAAHFWGVVGGGSQVDLVPLFSLELAH</sequence>
<dbReference type="EMBL" id="AGCU01013101">
    <property type="status" value="NOT_ANNOTATED_CDS"/>
    <property type="molecule type" value="Genomic_DNA"/>
</dbReference>
<reference evidence="6" key="1">
    <citation type="submission" date="2011-10" db="EMBL/GenBank/DDBJ databases">
        <authorList>
            <consortium name="Soft-shell Turtle Genome Consortium"/>
        </authorList>
    </citation>
    <scope>NUCLEOTIDE SEQUENCE [LARGE SCALE GENOMIC DNA]</scope>
    <source>
        <strain evidence="6">Daiwa-1</strain>
    </source>
</reference>
<dbReference type="HOGENOM" id="CLU_1383729_0_0_1"/>
<reference evidence="6" key="2">
    <citation type="journal article" date="2013" name="Nat. Genet.">
        <title>The draft genomes of soft-shell turtle and green sea turtle yield insights into the development and evolution of the turtle-specific body plan.</title>
        <authorList>
            <person name="Wang Z."/>
            <person name="Pascual-Anaya J."/>
            <person name="Zadissa A."/>
            <person name="Li W."/>
            <person name="Niimura Y."/>
            <person name="Huang Z."/>
            <person name="Li C."/>
            <person name="White S."/>
            <person name="Xiong Z."/>
            <person name="Fang D."/>
            <person name="Wang B."/>
            <person name="Ming Y."/>
            <person name="Chen Y."/>
            <person name="Zheng Y."/>
            <person name="Kuraku S."/>
            <person name="Pignatelli M."/>
            <person name="Herrero J."/>
            <person name="Beal K."/>
            <person name="Nozawa M."/>
            <person name="Li Q."/>
            <person name="Wang J."/>
            <person name="Zhang H."/>
            <person name="Yu L."/>
            <person name="Shigenobu S."/>
            <person name="Wang J."/>
            <person name="Liu J."/>
            <person name="Flicek P."/>
            <person name="Searle S."/>
            <person name="Wang J."/>
            <person name="Kuratani S."/>
            <person name="Yin Y."/>
            <person name="Aken B."/>
            <person name="Zhang G."/>
            <person name="Irie N."/>
        </authorList>
    </citation>
    <scope>NUCLEOTIDE SEQUENCE [LARGE SCALE GENOMIC DNA]</scope>
    <source>
        <strain evidence="6">Daiwa-1</strain>
    </source>
</reference>
<organism evidence="5 6">
    <name type="scientific">Pelodiscus sinensis</name>
    <name type="common">Chinese softshell turtle</name>
    <name type="synonym">Trionyx sinensis</name>
    <dbReference type="NCBI Taxonomy" id="13735"/>
    <lineage>
        <taxon>Eukaryota</taxon>
        <taxon>Metazoa</taxon>
        <taxon>Chordata</taxon>
        <taxon>Craniata</taxon>
        <taxon>Vertebrata</taxon>
        <taxon>Euteleostomi</taxon>
        <taxon>Archelosauria</taxon>
        <taxon>Testudinata</taxon>
        <taxon>Testudines</taxon>
        <taxon>Cryptodira</taxon>
        <taxon>Trionychia</taxon>
        <taxon>Trionychidae</taxon>
        <taxon>Pelodiscus</taxon>
    </lineage>
</organism>
<evidence type="ECO:0000256" key="1">
    <source>
        <dbReference type="ARBA" id="ARBA00022723"/>
    </source>
</evidence>
<dbReference type="InterPro" id="IPR027267">
    <property type="entry name" value="AH/BAR_dom_sf"/>
</dbReference>
<dbReference type="Pfam" id="PF16746">
    <property type="entry name" value="BAR_3"/>
    <property type="match status" value="1"/>
</dbReference>
<keyword evidence="3" id="KW-0967">Endosome</keyword>
<accession>K7G2C7</accession>
<comment type="subcellular location">
    <subcellularLocation>
        <location evidence="3">Endosome membrane</location>
        <topology evidence="3">Peripheral membrane protein</topology>
    </subcellularLocation>
</comment>
<reference evidence="5" key="3">
    <citation type="submission" date="2025-08" db="UniProtKB">
        <authorList>
            <consortium name="Ensembl"/>
        </authorList>
    </citation>
    <scope>IDENTIFICATION</scope>
</reference>
<comment type="domain">
    <text evidence="3">The BAR domain mediates homodimerization, it can neither bind membrane nor impart curvature, but instead requires the neighboring PH domain to achieve these functions.</text>
</comment>
<dbReference type="PANTHER" id="PTHR23180:SF197">
    <property type="entry name" value="ARF-GAP WITH COILED-COIL, ANK REPEAT AND PH DOMAIN-CONTAINING PROTEIN 1"/>
    <property type="match status" value="1"/>
</dbReference>
<dbReference type="Proteomes" id="UP000007267">
    <property type="component" value="Unassembled WGS sequence"/>
</dbReference>
<dbReference type="STRING" id="13735.ENSPSIP00000014438"/>
<dbReference type="InterPro" id="IPR045258">
    <property type="entry name" value="ACAP1/2/3-like"/>
</dbReference>
<dbReference type="GO" id="GO:0008270">
    <property type="term" value="F:zinc ion binding"/>
    <property type="evidence" value="ECO:0007669"/>
    <property type="project" value="UniProtKB-KW"/>
</dbReference>
<protein>
    <recommendedName>
        <fullName evidence="3">Arf-GAP with coiled-coil, ANK repeat and PH domain-containing protein</fullName>
        <shortName evidence="3">Cnt-b</shortName>
    </recommendedName>
    <alternativeName>
        <fullName evidence="3">Centaurin-beta</fullName>
    </alternativeName>
</protein>
<keyword evidence="3" id="KW-0343">GTPase activation</keyword>
<proteinExistence type="predicted"/>
<dbReference type="InterPro" id="IPR004148">
    <property type="entry name" value="BAR_dom"/>
</dbReference>
<keyword evidence="3" id="KW-0677">Repeat</keyword>
<dbReference type="GeneTree" id="ENSGT00940000160289"/>
<keyword evidence="2 3" id="KW-0862">Zinc</keyword>